<proteinExistence type="predicted"/>
<organism evidence="1 2">
    <name type="scientific">Robiginitalea aurantiaca</name>
    <dbReference type="NCBI Taxonomy" id="3056915"/>
    <lineage>
        <taxon>Bacteria</taxon>
        <taxon>Pseudomonadati</taxon>
        <taxon>Bacteroidota</taxon>
        <taxon>Flavobacteriia</taxon>
        <taxon>Flavobacteriales</taxon>
        <taxon>Flavobacteriaceae</taxon>
        <taxon>Robiginitalea</taxon>
    </lineage>
</organism>
<evidence type="ECO:0000313" key="1">
    <source>
        <dbReference type="EMBL" id="MDM9631784.1"/>
    </source>
</evidence>
<evidence type="ECO:0000313" key="2">
    <source>
        <dbReference type="Proteomes" id="UP001174839"/>
    </source>
</evidence>
<dbReference type="Pfam" id="PF07609">
    <property type="entry name" value="DUF1572"/>
    <property type="match status" value="1"/>
</dbReference>
<dbReference type="EMBL" id="JAUDUY010000004">
    <property type="protein sequence ID" value="MDM9631784.1"/>
    <property type="molecule type" value="Genomic_DNA"/>
</dbReference>
<dbReference type="InterPro" id="IPR011466">
    <property type="entry name" value="DUF1572"/>
</dbReference>
<protein>
    <submittedName>
        <fullName evidence="1">DinB family protein</fullName>
    </submittedName>
</protein>
<dbReference type="SUPFAM" id="SSF109854">
    <property type="entry name" value="DinB/YfiT-like putative metalloenzymes"/>
    <property type="match status" value="1"/>
</dbReference>
<name>A0ABT7WFT5_9FLAO</name>
<dbReference type="Proteomes" id="UP001174839">
    <property type="component" value="Unassembled WGS sequence"/>
</dbReference>
<dbReference type="Gene3D" id="1.20.120.450">
    <property type="entry name" value="dinb family like domain"/>
    <property type="match status" value="1"/>
</dbReference>
<dbReference type="RefSeq" id="WP_289725148.1">
    <property type="nucleotide sequence ID" value="NZ_JAUDUY010000004.1"/>
</dbReference>
<accession>A0ABT7WFT5</accession>
<gene>
    <name evidence="1" type="ORF">QU605_09895</name>
</gene>
<sequence length="172" mass="19412">MEQTGPSLSEDFKEQAVVRIQESMDKIQGCLKELDDTMFWAIPNENSNGVAQLLRHLQGNIGQYIISGLGGNPDLRDRPAEFDASTDADRETITSSFVEVARNAQDLIRAVPDSVLLERKRVQGFELSGLGIILHVVEHLSYHTGQIAYLTKLYRNIDLGFYRDFDLNQKNE</sequence>
<dbReference type="InterPro" id="IPR034660">
    <property type="entry name" value="DinB/YfiT-like"/>
</dbReference>
<comment type="caution">
    <text evidence="1">The sequence shown here is derived from an EMBL/GenBank/DDBJ whole genome shotgun (WGS) entry which is preliminary data.</text>
</comment>
<reference evidence="1" key="1">
    <citation type="submission" date="2023-06" db="EMBL/GenBank/DDBJ databases">
        <title>Robiginitalea aurantiacus sp. nov. and Algoriphagus sediminis sp. nov., isolated from coastal sediment.</title>
        <authorList>
            <person name="Zhou Z.Y."/>
            <person name="An J."/>
            <person name="Jia Y.W."/>
            <person name="Du Z.J."/>
        </authorList>
    </citation>
    <scope>NUCLEOTIDE SEQUENCE</scope>
    <source>
        <strain evidence="1">M39</strain>
    </source>
</reference>
<keyword evidence="2" id="KW-1185">Reference proteome</keyword>